<accession>A0A2P2QB42</accession>
<feature type="transmembrane region" description="Helical" evidence="1">
    <location>
        <begin position="30"/>
        <end position="48"/>
    </location>
</feature>
<dbReference type="EMBL" id="GGEC01083738">
    <property type="protein sequence ID" value="MBX64222.1"/>
    <property type="molecule type" value="Transcribed_RNA"/>
</dbReference>
<proteinExistence type="predicted"/>
<reference evidence="2" key="1">
    <citation type="submission" date="2018-02" db="EMBL/GenBank/DDBJ databases">
        <title>Rhizophora mucronata_Transcriptome.</title>
        <authorList>
            <person name="Meera S.P."/>
            <person name="Sreeshan A."/>
            <person name="Augustine A."/>
        </authorList>
    </citation>
    <scope>NUCLEOTIDE SEQUENCE</scope>
    <source>
        <tissue evidence="2">Leaf</tissue>
    </source>
</reference>
<sequence length="51" mass="6196">MDLRSIGCVRELDLLYVFFNFIGMNFTRKCCLYLFIYFLDCIWVRFVGGRK</sequence>
<dbReference type="AlphaFoldDB" id="A0A2P2QB42"/>
<protein>
    <submittedName>
        <fullName evidence="2">Uncharacterized protein</fullName>
    </submittedName>
</protein>
<keyword evidence="1" id="KW-0472">Membrane</keyword>
<organism evidence="2">
    <name type="scientific">Rhizophora mucronata</name>
    <name type="common">Asiatic mangrove</name>
    <dbReference type="NCBI Taxonomy" id="61149"/>
    <lineage>
        <taxon>Eukaryota</taxon>
        <taxon>Viridiplantae</taxon>
        <taxon>Streptophyta</taxon>
        <taxon>Embryophyta</taxon>
        <taxon>Tracheophyta</taxon>
        <taxon>Spermatophyta</taxon>
        <taxon>Magnoliopsida</taxon>
        <taxon>eudicotyledons</taxon>
        <taxon>Gunneridae</taxon>
        <taxon>Pentapetalae</taxon>
        <taxon>rosids</taxon>
        <taxon>fabids</taxon>
        <taxon>Malpighiales</taxon>
        <taxon>Rhizophoraceae</taxon>
        <taxon>Rhizophora</taxon>
    </lineage>
</organism>
<evidence type="ECO:0000256" key="1">
    <source>
        <dbReference type="SAM" id="Phobius"/>
    </source>
</evidence>
<evidence type="ECO:0000313" key="2">
    <source>
        <dbReference type="EMBL" id="MBX64222.1"/>
    </source>
</evidence>
<name>A0A2P2QB42_RHIMU</name>
<keyword evidence="1" id="KW-1133">Transmembrane helix</keyword>
<keyword evidence="1" id="KW-0812">Transmembrane</keyword>